<dbReference type="InterPro" id="IPR000731">
    <property type="entry name" value="SSD"/>
</dbReference>
<reference evidence="8" key="1">
    <citation type="journal article" date="2014" name="Front. Microbiol.">
        <title>High frequency of phylogenetically diverse reductive dehalogenase-homologous genes in deep subseafloor sedimentary metagenomes.</title>
        <authorList>
            <person name="Kawai M."/>
            <person name="Futagami T."/>
            <person name="Toyoda A."/>
            <person name="Takaki Y."/>
            <person name="Nishi S."/>
            <person name="Hori S."/>
            <person name="Arai W."/>
            <person name="Tsubouchi T."/>
            <person name="Morono Y."/>
            <person name="Uchiyama I."/>
            <person name="Ito T."/>
            <person name="Fujiyama A."/>
            <person name="Inagaki F."/>
            <person name="Takami H."/>
        </authorList>
    </citation>
    <scope>NUCLEOTIDE SEQUENCE</scope>
    <source>
        <strain evidence="8">Expedition CK06-06</strain>
    </source>
</reference>
<feature type="transmembrane region" description="Helical" evidence="6">
    <location>
        <begin position="202"/>
        <end position="222"/>
    </location>
</feature>
<protein>
    <recommendedName>
        <fullName evidence="7">SSD domain-containing protein</fullName>
    </recommendedName>
</protein>
<feature type="transmembrane region" description="Helical" evidence="6">
    <location>
        <begin position="175"/>
        <end position="196"/>
    </location>
</feature>
<keyword evidence="3 6" id="KW-0812">Transmembrane</keyword>
<evidence type="ECO:0000256" key="5">
    <source>
        <dbReference type="ARBA" id="ARBA00023136"/>
    </source>
</evidence>
<evidence type="ECO:0000256" key="3">
    <source>
        <dbReference type="ARBA" id="ARBA00022692"/>
    </source>
</evidence>
<comment type="subcellular location">
    <subcellularLocation>
        <location evidence="1">Cell membrane</location>
        <topology evidence="1">Multi-pass membrane protein</topology>
    </subcellularLocation>
</comment>
<evidence type="ECO:0000256" key="1">
    <source>
        <dbReference type="ARBA" id="ARBA00004651"/>
    </source>
</evidence>
<feature type="non-terminal residue" evidence="8">
    <location>
        <position position="1"/>
    </location>
</feature>
<evidence type="ECO:0000256" key="6">
    <source>
        <dbReference type="SAM" id="Phobius"/>
    </source>
</evidence>
<accession>X0USX9</accession>
<name>X0USX9_9ZZZZ</name>
<dbReference type="SUPFAM" id="SSF82866">
    <property type="entry name" value="Multidrug efflux transporter AcrB transmembrane domain"/>
    <property type="match status" value="1"/>
</dbReference>
<dbReference type="InterPro" id="IPR004869">
    <property type="entry name" value="MMPL_dom"/>
</dbReference>
<gene>
    <name evidence="8" type="ORF">S01H1_36971</name>
</gene>
<sequence length="252" mass="27897">PLLYESSGGEEAEEYVSSDYRRANLELRLKMDRTARMRQLIDGLEARLEEEPIEHSSLSLTGIGSLWLILMGYIMSSQIQGFTIAFIVITLVMVSIFRSFKIGLISMVPNLAPVFLALGTMGWFDISLDYNKATIAAVALGISVDDTIHLMTRFHHEFGIHRNYEKALKEAMADVGRALVITTFALVLGFVALMFSELRSQAFYGILLSAALVAALIADLFIMPALVLKFKPFGPEDEGLANASRPEREEAA</sequence>
<feature type="transmembrane region" description="Helical" evidence="6">
    <location>
        <begin position="104"/>
        <end position="123"/>
    </location>
</feature>
<evidence type="ECO:0000313" key="8">
    <source>
        <dbReference type="EMBL" id="GAG08830.1"/>
    </source>
</evidence>
<dbReference type="Gene3D" id="1.20.1640.10">
    <property type="entry name" value="Multidrug efflux transporter AcrB transmembrane domain"/>
    <property type="match status" value="1"/>
</dbReference>
<evidence type="ECO:0000256" key="2">
    <source>
        <dbReference type="ARBA" id="ARBA00022475"/>
    </source>
</evidence>
<dbReference type="PROSITE" id="PS50156">
    <property type="entry name" value="SSD"/>
    <property type="match status" value="1"/>
</dbReference>
<comment type="caution">
    <text evidence="8">The sequence shown here is derived from an EMBL/GenBank/DDBJ whole genome shotgun (WGS) entry which is preliminary data.</text>
</comment>
<evidence type="ECO:0000259" key="7">
    <source>
        <dbReference type="PROSITE" id="PS50156"/>
    </source>
</evidence>
<keyword evidence="4 6" id="KW-1133">Transmembrane helix</keyword>
<dbReference type="PANTHER" id="PTHR33406">
    <property type="entry name" value="MEMBRANE PROTEIN MJ1562-RELATED"/>
    <property type="match status" value="1"/>
</dbReference>
<dbReference type="EMBL" id="BARS01023204">
    <property type="protein sequence ID" value="GAG08830.1"/>
    <property type="molecule type" value="Genomic_DNA"/>
</dbReference>
<feature type="domain" description="SSD" evidence="7">
    <location>
        <begin position="102"/>
        <end position="229"/>
    </location>
</feature>
<dbReference type="PANTHER" id="PTHR33406:SF12">
    <property type="entry name" value="BLR2997 PROTEIN"/>
    <property type="match status" value="1"/>
</dbReference>
<dbReference type="GO" id="GO:0005886">
    <property type="term" value="C:plasma membrane"/>
    <property type="evidence" value="ECO:0007669"/>
    <property type="project" value="UniProtKB-SubCell"/>
</dbReference>
<dbReference type="Pfam" id="PF03176">
    <property type="entry name" value="MMPL"/>
    <property type="match status" value="1"/>
</dbReference>
<proteinExistence type="predicted"/>
<keyword evidence="5 6" id="KW-0472">Membrane</keyword>
<evidence type="ECO:0000256" key="4">
    <source>
        <dbReference type="ARBA" id="ARBA00022989"/>
    </source>
</evidence>
<dbReference type="AlphaFoldDB" id="X0USX9"/>
<keyword evidence="2" id="KW-1003">Cell membrane</keyword>
<dbReference type="InterPro" id="IPR050545">
    <property type="entry name" value="Mycobact_MmpL"/>
</dbReference>
<organism evidence="8">
    <name type="scientific">marine sediment metagenome</name>
    <dbReference type="NCBI Taxonomy" id="412755"/>
    <lineage>
        <taxon>unclassified sequences</taxon>
        <taxon>metagenomes</taxon>
        <taxon>ecological metagenomes</taxon>
    </lineage>
</organism>